<protein>
    <submittedName>
        <fullName evidence="1">Uncharacterized protein</fullName>
    </submittedName>
</protein>
<dbReference type="EMBL" id="JACOGA010000016">
    <property type="protein sequence ID" value="MBC3875158.1"/>
    <property type="molecule type" value="Genomic_DNA"/>
</dbReference>
<comment type="caution">
    <text evidence="1">The sequence shown here is derived from an EMBL/GenBank/DDBJ whole genome shotgun (WGS) entry which is preliminary data.</text>
</comment>
<keyword evidence="2" id="KW-1185">Reference proteome</keyword>
<name>A0ABR6YF32_9BURK</name>
<reference evidence="1 2" key="1">
    <citation type="submission" date="2020-08" db="EMBL/GenBank/DDBJ databases">
        <title>Novel species isolated from subtropical streams in China.</title>
        <authorList>
            <person name="Lu H."/>
        </authorList>
    </citation>
    <scope>NUCLEOTIDE SEQUENCE [LARGE SCALE GENOMIC DNA]</scope>
    <source>
        <strain evidence="1 2">LX15W</strain>
    </source>
</reference>
<organism evidence="1 2">
    <name type="scientific">Undibacterium flavidum</name>
    <dbReference type="NCBI Taxonomy" id="2762297"/>
    <lineage>
        <taxon>Bacteria</taxon>
        <taxon>Pseudomonadati</taxon>
        <taxon>Pseudomonadota</taxon>
        <taxon>Betaproteobacteria</taxon>
        <taxon>Burkholderiales</taxon>
        <taxon>Oxalobacteraceae</taxon>
        <taxon>Undibacterium</taxon>
    </lineage>
</organism>
<evidence type="ECO:0000313" key="1">
    <source>
        <dbReference type="EMBL" id="MBC3875158.1"/>
    </source>
</evidence>
<dbReference type="RefSeq" id="WP_186943132.1">
    <property type="nucleotide sequence ID" value="NZ_JACOGA010000016.1"/>
</dbReference>
<sequence length="83" mass="9134">MTTKTYSRFTTPTRLTDTTKVLGATAKQWDEALTGDMTNSLKVVKARVQAAKNANATTTIDLRQLPSGDLASAIKHRKTRIVR</sequence>
<dbReference type="Proteomes" id="UP000624279">
    <property type="component" value="Unassembled WGS sequence"/>
</dbReference>
<accession>A0ABR6YF32</accession>
<evidence type="ECO:0000313" key="2">
    <source>
        <dbReference type="Proteomes" id="UP000624279"/>
    </source>
</evidence>
<gene>
    <name evidence="1" type="ORF">H8K55_16345</name>
</gene>
<proteinExistence type="predicted"/>